<sequence>MVFGSDQYELPVLYLILKLQIGKQRFLKSKPPAAALCGGPNERAKLRARGRALSRAMAARRPLAGRPLPMKSSTLVARYWAVGAMLRASRCAHRWPIDSQRTAQLLRRRLRTLLRGGRALVARSGDVGRRLASLLRVVADGCAPLVYVVRRSLREEAAMCARWPHAKAGRGANRCAAASFSMVAAAGRPPLRRNSGNVVTADFF</sequence>
<proteinExistence type="predicted"/>
<dbReference type="AlphaFoldDB" id="A0A2Z7CQZ4"/>
<accession>A0A2Z7CQZ4</accession>
<keyword evidence="2" id="KW-1185">Reference proteome</keyword>
<gene>
    <name evidence="1" type="ORF">F511_41618</name>
</gene>
<evidence type="ECO:0000313" key="2">
    <source>
        <dbReference type="Proteomes" id="UP000250235"/>
    </source>
</evidence>
<reference evidence="1 2" key="1">
    <citation type="journal article" date="2015" name="Proc. Natl. Acad. Sci. U.S.A.">
        <title>The resurrection genome of Boea hygrometrica: A blueprint for survival of dehydration.</title>
        <authorList>
            <person name="Xiao L."/>
            <person name="Yang G."/>
            <person name="Zhang L."/>
            <person name="Yang X."/>
            <person name="Zhao S."/>
            <person name="Ji Z."/>
            <person name="Zhou Q."/>
            <person name="Hu M."/>
            <person name="Wang Y."/>
            <person name="Chen M."/>
            <person name="Xu Y."/>
            <person name="Jin H."/>
            <person name="Xiao X."/>
            <person name="Hu G."/>
            <person name="Bao F."/>
            <person name="Hu Y."/>
            <person name="Wan P."/>
            <person name="Li L."/>
            <person name="Deng X."/>
            <person name="Kuang T."/>
            <person name="Xiang C."/>
            <person name="Zhu J.K."/>
            <person name="Oliver M.J."/>
            <person name="He Y."/>
        </authorList>
    </citation>
    <scope>NUCLEOTIDE SEQUENCE [LARGE SCALE GENOMIC DNA]</scope>
    <source>
        <strain evidence="2">cv. XS01</strain>
    </source>
</reference>
<evidence type="ECO:0000313" key="1">
    <source>
        <dbReference type="EMBL" id="KZV49188.1"/>
    </source>
</evidence>
<dbReference type="Proteomes" id="UP000250235">
    <property type="component" value="Unassembled WGS sequence"/>
</dbReference>
<protein>
    <submittedName>
        <fullName evidence="1">Uncharacterized protein</fullName>
    </submittedName>
</protein>
<organism evidence="1 2">
    <name type="scientific">Dorcoceras hygrometricum</name>
    <dbReference type="NCBI Taxonomy" id="472368"/>
    <lineage>
        <taxon>Eukaryota</taxon>
        <taxon>Viridiplantae</taxon>
        <taxon>Streptophyta</taxon>
        <taxon>Embryophyta</taxon>
        <taxon>Tracheophyta</taxon>
        <taxon>Spermatophyta</taxon>
        <taxon>Magnoliopsida</taxon>
        <taxon>eudicotyledons</taxon>
        <taxon>Gunneridae</taxon>
        <taxon>Pentapetalae</taxon>
        <taxon>asterids</taxon>
        <taxon>lamiids</taxon>
        <taxon>Lamiales</taxon>
        <taxon>Gesneriaceae</taxon>
        <taxon>Didymocarpoideae</taxon>
        <taxon>Trichosporeae</taxon>
        <taxon>Loxocarpinae</taxon>
        <taxon>Dorcoceras</taxon>
    </lineage>
</organism>
<name>A0A2Z7CQZ4_9LAMI</name>
<dbReference type="EMBL" id="KQ993226">
    <property type="protein sequence ID" value="KZV49188.1"/>
    <property type="molecule type" value="Genomic_DNA"/>
</dbReference>